<dbReference type="RefSeq" id="WP_243360877.1">
    <property type="nucleotide sequence ID" value="NZ_JALGBH010000001.1"/>
</dbReference>
<reference evidence="2" key="1">
    <citation type="submission" date="2022-03" db="EMBL/GenBank/DDBJ databases">
        <authorList>
            <person name="Woo C.Y."/>
        </authorList>
    </citation>
    <scope>NUCLEOTIDE SEQUENCE</scope>
    <source>
        <strain evidence="2">CYS-01</strain>
    </source>
</reference>
<dbReference type="EMBL" id="JALGBH010000001">
    <property type="protein sequence ID" value="MCJ0742437.1"/>
    <property type="molecule type" value="Genomic_DNA"/>
</dbReference>
<dbReference type="PANTHER" id="PTHR43685">
    <property type="entry name" value="GLYCOSYLTRANSFERASE"/>
    <property type="match status" value="1"/>
</dbReference>
<proteinExistence type="predicted"/>
<keyword evidence="2" id="KW-0808">Transferase</keyword>
<dbReference type="Gene3D" id="3.90.550.10">
    <property type="entry name" value="Spore Coat Polysaccharide Biosynthesis Protein SpsA, Chain A"/>
    <property type="match status" value="1"/>
</dbReference>
<dbReference type="SUPFAM" id="SSF53448">
    <property type="entry name" value="Nucleotide-diphospho-sugar transferases"/>
    <property type="match status" value="1"/>
</dbReference>
<name>A0ABS9ZVV9_9SPHI</name>
<dbReference type="Pfam" id="PF00535">
    <property type="entry name" value="Glycos_transf_2"/>
    <property type="match status" value="1"/>
</dbReference>
<dbReference type="InterPro" id="IPR029044">
    <property type="entry name" value="Nucleotide-diphossugar_trans"/>
</dbReference>
<evidence type="ECO:0000313" key="3">
    <source>
        <dbReference type="Proteomes" id="UP001165460"/>
    </source>
</evidence>
<dbReference type="EC" id="2.4.-.-" evidence="2"/>
<dbReference type="GO" id="GO:0016757">
    <property type="term" value="F:glycosyltransferase activity"/>
    <property type="evidence" value="ECO:0007669"/>
    <property type="project" value="UniProtKB-KW"/>
</dbReference>
<dbReference type="InterPro" id="IPR001173">
    <property type="entry name" value="Glyco_trans_2-like"/>
</dbReference>
<dbReference type="Proteomes" id="UP001165460">
    <property type="component" value="Unassembled WGS sequence"/>
</dbReference>
<dbReference type="PANTHER" id="PTHR43685:SF2">
    <property type="entry name" value="GLYCOSYLTRANSFERASE 2-LIKE DOMAIN-CONTAINING PROTEIN"/>
    <property type="match status" value="1"/>
</dbReference>
<sequence>MKILVGIVSKNRASLLPKAIQSVLNQSYKNIEISIYDDCSEDNTYLLEKEFPNINWIFNKEPKGYLYARNKLMRETNADLYCSLDDDSWFIEGNELQLAVEQFKNQPNLSAIAFDILSPDKPYHKRIEKPFFTNNFIGCGHILRLEDIKKLNFYEPNPGNYGGEEKDLCMRILDFGKEILYMPGVHVWHDKTNIARNLPQQYQSQVWNDLTNAYRRMPFPIVIYAIPGKMAKHIIYGFKNKLTKSAIRGIFKFIKGFRTIQKTRSPISKDTLNLYIQRSKENIN</sequence>
<dbReference type="InterPro" id="IPR050834">
    <property type="entry name" value="Glycosyltransf_2"/>
</dbReference>
<gene>
    <name evidence="2" type="ORF">MMF97_06930</name>
</gene>
<comment type="caution">
    <text evidence="2">The sequence shown here is derived from an EMBL/GenBank/DDBJ whole genome shotgun (WGS) entry which is preliminary data.</text>
</comment>
<feature type="domain" description="Glycosyltransferase 2-like" evidence="1">
    <location>
        <begin position="5"/>
        <end position="126"/>
    </location>
</feature>
<keyword evidence="3" id="KW-1185">Reference proteome</keyword>
<organism evidence="2 3">
    <name type="scientific">Pedobacter montanisoli</name>
    <dbReference type="NCBI Taxonomy" id="2923277"/>
    <lineage>
        <taxon>Bacteria</taxon>
        <taxon>Pseudomonadati</taxon>
        <taxon>Bacteroidota</taxon>
        <taxon>Sphingobacteriia</taxon>
        <taxon>Sphingobacteriales</taxon>
        <taxon>Sphingobacteriaceae</taxon>
        <taxon>Pedobacter</taxon>
    </lineage>
</organism>
<protein>
    <submittedName>
        <fullName evidence="2">Glycosyltransferase</fullName>
        <ecNumber evidence="2">2.4.-.-</ecNumber>
    </submittedName>
</protein>
<evidence type="ECO:0000313" key="2">
    <source>
        <dbReference type="EMBL" id="MCJ0742437.1"/>
    </source>
</evidence>
<evidence type="ECO:0000259" key="1">
    <source>
        <dbReference type="Pfam" id="PF00535"/>
    </source>
</evidence>
<keyword evidence="2" id="KW-0328">Glycosyltransferase</keyword>
<accession>A0ABS9ZVV9</accession>